<protein>
    <submittedName>
        <fullName evidence="2">Uncharacterized protein</fullName>
    </submittedName>
</protein>
<dbReference type="RefSeq" id="WP_154073742.1">
    <property type="nucleotide sequence ID" value="NZ_LT670818.1"/>
</dbReference>
<feature type="transmembrane region" description="Helical" evidence="1">
    <location>
        <begin position="24"/>
        <end position="53"/>
    </location>
</feature>
<name>A0A1M5UPN9_9BRAD</name>
<organism evidence="2 3">
    <name type="scientific">Bradyrhizobium erythrophlei</name>
    <dbReference type="NCBI Taxonomy" id="1437360"/>
    <lineage>
        <taxon>Bacteria</taxon>
        <taxon>Pseudomonadati</taxon>
        <taxon>Pseudomonadota</taxon>
        <taxon>Alphaproteobacteria</taxon>
        <taxon>Hyphomicrobiales</taxon>
        <taxon>Nitrobacteraceae</taxon>
        <taxon>Bradyrhizobium</taxon>
    </lineage>
</organism>
<gene>
    <name evidence="2" type="ORF">SAMN05444169_8569</name>
</gene>
<proteinExistence type="predicted"/>
<feature type="transmembrane region" description="Helical" evidence="1">
    <location>
        <begin position="65"/>
        <end position="84"/>
    </location>
</feature>
<reference evidence="2 3" key="1">
    <citation type="submission" date="2016-11" db="EMBL/GenBank/DDBJ databases">
        <authorList>
            <person name="Jaros S."/>
            <person name="Januszkiewicz K."/>
            <person name="Wedrychowicz H."/>
        </authorList>
    </citation>
    <scope>NUCLEOTIDE SEQUENCE [LARGE SCALE GENOMIC DNA]</scope>
    <source>
        <strain evidence="2 3">GAS242</strain>
    </source>
</reference>
<dbReference type="Proteomes" id="UP000190675">
    <property type="component" value="Chromosome I"/>
</dbReference>
<keyword evidence="1" id="KW-0812">Transmembrane</keyword>
<evidence type="ECO:0000313" key="3">
    <source>
        <dbReference type="Proteomes" id="UP000190675"/>
    </source>
</evidence>
<keyword evidence="1" id="KW-1133">Transmembrane helix</keyword>
<accession>A0A1M5UPN9</accession>
<dbReference type="EMBL" id="LT670818">
    <property type="protein sequence ID" value="SHH65022.1"/>
    <property type="molecule type" value="Genomic_DNA"/>
</dbReference>
<evidence type="ECO:0000313" key="2">
    <source>
        <dbReference type="EMBL" id="SHH65022.1"/>
    </source>
</evidence>
<dbReference type="AlphaFoldDB" id="A0A1M5UPN9"/>
<sequence length="92" mass="9983">MIIKQRLAIVEWAEDHENLFDDRAVIVLALYFLGAIIFGVAAWKAVVIGATAYGLVLMRIGPRPIAVLGVLFFLAALTGCSGFGDIRQCFKG</sequence>
<evidence type="ECO:0000256" key="1">
    <source>
        <dbReference type="SAM" id="Phobius"/>
    </source>
</evidence>
<keyword evidence="1" id="KW-0472">Membrane</keyword>